<protein>
    <submittedName>
        <fullName evidence="1">Uncharacterized protein</fullName>
    </submittedName>
</protein>
<proteinExistence type="predicted"/>
<comment type="caution">
    <text evidence="1">The sequence shown here is derived from an EMBL/GenBank/DDBJ whole genome shotgun (WGS) entry which is preliminary data.</text>
</comment>
<gene>
    <name evidence="1" type="ORF">HMPREF1991_00233</name>
</gene>
<accession>A0A069QUU3</accession>
<organism evidence="1 2">
    <name type="scientific">Hoylesella loescheii DSM 19665 = JCM 12249 = ATCC 15930</name>
    <dbReference type="NCBI Taxonomy" id="1122985"/>
    <lineage>
        <taxon>Bacteria</taxon>
        <taxon>Pseudomonadati</taxon>
        <taxon>Bacteroidota</taxon>
        <taxon>Bacteroidia</taxon>
        <taxon>Bacteroidales</taxon>
        <taxon>Prevotellaceae</taxon>
        <taxon>Hoylesella</taxon>
    </lineage>
</organism>
<dbReference type="AlphaFoldDB" id="A0A069QUU3"/>
<dbReference type="HOGENOM" id="CLU_3274535_0_0_10"/>
<evidence type="ECO:0000313" key="2">
    <source>
        <dbReference type="Proteomes" id="UP000027442"/>
    </source>
</evidence>
<dbReference type="EMBL" id="JNGW01000013">
    <property type="protein sequence ID" value="KDR53626.1"/>
    <property type="molecule type" value="Genomic_DNA"/>
</dbReference>
<dbReference type="PATRIC" id="fig|1122985.7.peg.243"/>
<evidence type="ECO:0000313" key="1">
    <source>
        <dbReference type="EMBL" id="KDR53626.1"/>
    </source>
</evidence>
<reference evidence="1 2" key="1">
    <citation type="submission" date="2013-08" db="EMBL/GenBank/DDBJ databases">
        <authorList>
            <person name="Weinstock G."/>
            <person name="Sodergren E."/>
            <person name="Wylie T."/>
            <person name="Fulton L."/>
            <person name="Fulton R."/>
            <person name="Fronick C."/>
            <person name="O'Laughlin M."/>
            <person name="Godfrey J."/>
            <person name="Miner T."/>
            <person name="Herter B."/>
            <person name="Appelbaum E."/>
            <person name="Cordes M."/>
            <person name="Lek S."/>
            <person name="Wollam A."/>
            <person name="Pepin K.H."/>
            <person name="Palsikar V.B."/>
            <person name="Mitreva M."/>
            <person name="Wilson R.K."/>
        </authorList>
    </citation>
    <scope>NUCLEOTIDE SEQUENCE [LARGE SCALE GENOMIC DNA]</scope>
    <source>
        <strain evidence="1 2">ATCC 15930</strain>
    </source>
</reference>
<dbReference type="Proteomes" id="UP000027442">
    <property type="component" value="Unassembled WGS sequence"/>
</dbReference>
<name>A0A069QUU3_HOYLO</name>
<sequence length="41" mass="4883">MVLPNELHLHLFPIIAKSFYKNVQIRHAYCFMVNRTPINNV</sequence>
<keyword evidence="2" id="KW-1185">Reference proteome</keyword>